<dbReference type="EMBL" id="BAABKX010000007">
    <property type="protein sequence ID" value="GAA5049917.1"/>
    <property type="molecule type" value="Genomic_DNA"/>
</dbReference>
<comment type="caution">
    <text evidence="1">The sequence shown here is derived from an EMBL/GenBank/DDBJ whole genome shotgun (WGS) entry which is preliminary data.</text>
</comment>
<evidence type="ECO:0000313" key="1">
    <source>
        <dbReference type="EMBL" id="GAA5049917.1"/>
    </source>
</evidence>
<accession>A0AAV3UGX9</accession>
<evidence type="ECO:0000313" key="2">
    <source>
        <dbReference type="Proteomes" id="UP001501729"/>
    </source>
</evidence>
<name>A0AAV3UGX9_9EURY</name>
<organism evidence="1 2">
    <name type="scientific">Haladaptatus pallidirubidus</name>
    <dbReference type="NCBI Taxonomy" id="1008152"/>
    <lineage>
        <taxon>Archaea</taxon>
        <taxon>Methanobacteriati</taxon>
        <taxon>Methanobacteriota</taxon>
        <taxon>Stenosarchaea group</taxon>
        <taxon>Halobacteria</taxon>
        <taxon>Halobacteriales</taxon>
        <taxon>Haladaptataceae</taxon>
        <taxon>Haladaptatus</taxon>
    </lineage>
</organism>
<protein>
    <submittedName>
        <fullName evidence="1">Chromosome partitioning protein ParB</fullName>
    </submittedName>
</protein>
<keyword evidence="2" id="KW-1185">Reference proteome</keyword>
<reference evidence="1 2" key="1">
    <citation type="journal article" date="2019" name="Int. J. Syst. Evol. Microbiol.">
        <title>The Global Catalogue of Microorganisms (GCM) 10K type strain sequencing project: providing services to taxonomists for standard genome sequencing and annotation.</title>
        <authorList>
            <consortium name="The Broad Institute Genomics Platform"/>
            <consortium name="The Broad Institute Genome Sequencing Center for Infectious Disease"/>
            <person name="Wu L."/>
            <person name="Ma J."/>
        </authorList>
    </citation>
    <scope>NUCLEOTIDE SEQUENCE [LARGE SCALE GENOMIC DNA]</scope>
    <source>
        <strain evidence="1 2">JCM 17504</strain>
    </source>
</reference>
<gene>
    <name evidence="1" type="ORF">GCM10025751_23320</name>
</gene>
<dbReference type="GeneID" id="68615411"/>
<proteinExistence type="predicted"/>
<dbReference type="Proteomes" id="UP001501729">
    <property type="component" value="Unassembled WGS sequence"/>
</dbReference>
<sequence length="129" mass="14856">MVQILAINTVRPSQLYLSSQKLAAVLEWFDFANPSYDPLPIAEYGDELYLLDGHTRAFVAHLGGIKQVRVTREQSILEQEDKQVYHECFAWCADAELRTVSDLSGRILNPEVYQKLWIDRCQQVAEQLE</sequence>
<dbReference type="AlphaFoldDB" id="A0AAV3UGX9"/>
<dbReference type="RefSeq" id="WP_227777304.1">
    <property type="nucleotide sequence ID" value="NZ_BAABKX010000007.1"/>
</dbReference>